<evidence type="ECO:0000313" key="1">
    <source>
        <dbReference type="EMBL" id="EGV32551.1"/>
    </source>
</evidence>
<name>G1WB05_9BACT</name>
<evidence type="ECO:0000313" key="2">
    <source>
        <dbReference type="Proteomes" id="UP000005141"/>
    </source>
</evidence>
<dbReference type="HOGENOM" id="CLU_207255_0_0_10"/>
<comment type="caution">
    <text evidence="1">The sequence shown here is derived from an EMBL/GenBank/DDBJ whole genome shotgun (WGS) entry which is preliminary data.</text>
</comment>
<dbReference type="Proteomes" id="UP000005141">
    <property type="component" value="Unassembled WGS sequence"/>
</dbReference>
<keyword evidence="2" id="KW-1185">Reference proteome</keyword>
<dbReference type="PATRIC" id="fig|702438.4.peg.1044"/>
<dbReference type="EMBL" id="ADGI01000032">
    <property type="protein sequence ID" value="EGV32551.1"/>
    <property type="molecule type" value="Genomic_DNA"/>
</dbReference>
<gene>
    <name evidence="1" type="ORF">HMPREF9431_01006</name>
</gene>
<dbReference type="AlphaFoldDB" id="G1WB05"/>
<sequence>MNTNHTIFLRVNPFIYARKKGVQKVYKKLLAHPLFISDYVVYYTRVARTFILVSLLCVLHNYLD</sequence>
<proteinExistence type="predicted"/>
<organism evidence="1 2">
    <name type="scientific">Segatella oulorum F0390</name>
    <dbReference type="NCBI Taxonomy" id="702438"/>
    <lineage>
        <taxon>Bacteria</taxon>
        <taxon>Pseudomonadati</taxon>
        <taxon>Bacteroidota</taxon>
        <taxon>Bacteroidia</taxon>
        <taxon>Bacteroidales</taxon>
        <taxon>Prevotellaceae</taxon>
        <taxon>Segatella</taxon>
    </lineage>
</organism>
<reference evidence="1 2" key="1">
    <citation type="submission" date="2011-07" db="EMBL/GenBank/DDBJ databases">
        <title>The Genome Sequence of Prevotella oulorum F0390.</title>
        <authorList>
            <consortium name="The Broad Institute Genome Sequencing Platform"/>
            <consortium name="The Broad Institute Genome Sequencing Center for Infectious Disease"/>
            <person name="Earl A."/>
            <person name="Ward D."/>
            <person name="Feldgarden M."/>
            <person name="Gevers D."/>
            <person name="Izard J."/>
            <person name="Ganesan A."/>
            <person name="Baranova O.V."/>
            <person name="Blanton J.M."/>
            <person name="Tanner A.C."/>
            <person name="Dewhirst F.E."/>
            <person name="Young S.K."/>
            <person name="Zeng Q."/>
            <person name="Gargeya S."/>
            <person name="Fitzgerald M."/>
            <person name="Haas B."/>
            <person name="Abouelleil A."/>
            <person name="Alvarado L."/>
            <person name="Arachchi H.M."/>
            <person name="Berlin A."/>
            <person name="Brown A."/>
            <person name="Chapman S.B."/>
            <person name="Chen Z."/>
            <person name="Dunbar C."/>
            <person name="Freedman E."/>
            <person name="Gearin G."/>
            <person name="Gellesch M."/>
            <person name="Goldberg J."/>
            <person name="Griggs A."/>
            <person name="Gujja S."/>
            <person name="Heiman D."/>
            <person name="Howarth C."/>
            <person name="Larson L."/>
            <person name="Lui A."/>
            <person name="MacDonald P.J.P."/>
            <person name="Mehta T."/>
            <person name="Montmayeur A."/>
            <person name="Murphy C."/>
            <person name="Neiman D."/>
            <person name="Pearson M."/>
            <person name="Priest M."/>
            <person name="Roberts A."/>
            <person name="Saif S."/>
            <person name="Shea T."/>
            <person name="Shenoy N."/>
            <person name="Sisk P."/>
            <person name="Stolte C."/>
            <person name="Sykes S."/>
            <person name="Wortman J."/>
            <person name="Nusbaum C."/>
            <person name="Birren B."/>
        </authorList>
    </citation>
    <scope>NUCLEOTIDE SEQUENCE [LARGE SCALE GENOMIC DNA]</scope>
    <source>
        <strain evidence="1 2">F0390</strain>
    </source>
</reference>
<accession>G1WB05</accession>
<protein>
    <submittedName>
        <fullName evidence="1">Uncharacterized protein</fullName>
    </submittedName>
</protein>